<dbReference type="Gene3D" id="2.40.50.140">
    <property type="entry name" value="Nucleic acid-binding proteins"/>
    <property type="match status" value="1"/>
</dbReference>
<reference evidence="1" key="1">
    <citation type="submission" date="2015-07" db="EMBL/GenBank/DDBJ databases">
        <title>Adaptation to a free-living lifestyle via gene acquisitions in the diplomonad Trepomonas sp. PC1.</title>
        <authorList>
            <person name="Xu F."/>
            <person name="Jerlstrom-Hultqvist J."/>
            <person name="Kolisko M."/>
            <person name="Simpson A.G.B."/>
            <person name="Roger A.J."/>
            <person name="Svard S.G."/>
            <person name="Andersson J.O."/>
        </authorList>
    </citation>
    <scope>NUCLEOTIDE SEQUENCE</scope>
    <source>
        <strain evidence="1">PC1</strain>
    </source>
</reference>
<dbReference type="InterPro" id="IPR012340">
    <property type="entry name" value="NA-bd_OB-fold"/>
</dbReference>
<accession>A0A146K729</accession>
<dbReference type="EMBL" id="GDID01004971">
    <property type="protein sequence ID" value="JAP91635.1"/>
    <property type="molecule type" value="Transcribed_RNA"/>
</dbReference>
<feature type="non-terminal residue" evidence="1">
    <location>
        <position position="1"/>
    </location>
</feature>
<organism evidence="1">
    <name type="scientific">Trepomonas sp. PC1</name>
    <dbReference type="NCBI Taxonomy" id="1076344"/>
    <lineage>
        <taxon>Eukaryota</taxon>
        <taxon>Metamonada</taxon>
        <taxon>Diplomonadida</taxon>
        <taxon>Hexamitidae</taxon>
        <taxon>Hexamitinae</taxon>
        <taxon>Trepomonas</taxon>
    </lineage>
</organism>
<sequence length="133" mass="15565">LEYQEMPKQLEENQYICKNICPMGHSVFKVQLPPSVCDKQLFVQLPQKWKKLILFGRNDFCIATFPDNHLTANPDDVIGNVNMLLTKENIKTLQKENKLIKLGFELLQEMVEEVEEIQIDELIQDEESSDSYY</sequence>
<name>A0A146K729_9EUKA</name>
<protein>
    <submittedName>
        <fullName evidence="1">Uncharacterized protein</fullName>
    </submittedName>
</protein>
<proteinExistence type="predicted"/>
<dbReference type="AlphaFoldDB" id="A0A146K729"/>
<evidence type="ECO:0000313" key="1">
    <source>
        <dbReference type="EMBL" id="JAP91635.1"/>
    </source>
</evidence>
<gene>
    <name evidence="1" type="ORF">TPC1_16693</name>
</gene>